<dbReference type="Gene3D" id="3.60.21.10">
    <property type="match status" value="1"/>
</dbReference>
<evidence type="ECO:0000259" key="4">
    <source>
        <dbReference type="Pfam" id="PF00149"/>
    </source>
</evidence>
<name>A0A163K0T5_ABSGL</name>
<proteinExistence type="inferred from homology"/>
<dbReference type="EMBL" id="LT554386">
    <property type="protein sequence ID" value="SAM04481.1"/>
    <property type="molecule type" value="Genomic_DNA"/>
</dbReference>
<keyword evidence="3" id="KW-0378">Hydrolase</keyword>
<dbReference type="GO" id="GO:0016787">
    <property type="term" value="F:hydrolase activity"/>
    <property type="evidence" value="ECO:0007669"/>
    <property type="project" value="UniProtKB-KW"/>
</dbReference>
<gene>
    <name evidence="6" type="primary">ABSGL_10345.1 scaffold 11921</name>
</gene>
<keyword evidence="7" id="KW-1185">Reference proteome</keyword>
<comment type="similarity">
    <text evidence="1 3">Belongs to the 5'-nucleotidase family.</text>
</comment>
<dbReference type="InterPro" id="IPR006179">
    <property type="entry name" value="5_nucleotidase/apyrase"/>
</dbReference>
<evidence type="ECO:0000259" key="5">
    <source>
        <dbReference type="Pfam" id="PF02872"/>
    </source>
</evidence>
<evidence type="ECO:0008006" key="8">
    <source>
        <dbReference type="Google" id="ProtNLM"/>
    </source>
</evidence>
<dbReference type="AlphaFoldDB" id="A0A163K0T5"/>
<evidence type="ECO:0000256" key="1">
    <source>
        <dbReference type="ARBA" id="ARBA00006654"/>
    </source>
</evidence>
<sequence>MTISTFLDILHFNDVYHVAPAKDDPVGGASRFAAALKSTTAQDPLVLFSGDVFGPSIEGSVTRGAHMPDVMNALSINVACVGNHDFDFGVPQLRKLLHQCTFPWLISNVLYEDGGQPPSPLKRWHVLNHGGLKLGVIGLVEEEWIQTIPSFPTDLVYHDFIEVANELSTMLREGPEKVDLVIALTHMRVANDVKLATQASTAVDLILGGHDHFYYVSNSIEIIGDDDGTQRQDNLKEVGYDPEHDVPEGTAPLRIVKSGTDFREFSQLRLTIDVDAQGKKYIQHMTAEHHSVTSSLTPDPTMETIVSKVSDLVSSHTKRPIGYTTVALDGRSSKVRTQETNFGNLTADLMLAAYASLQTYPAEIALCCGGTIRNDSVMEVGELTLGDVLLAFPFTDPVVVVRLTGQQIWDAMENSVSEYPKQEGRFPQVAGIKVTWSSQSPPGQRIQSISCVGNGDSYDLGGTPLVLEKEYCVVTREYMVLGYDGYTALKVPDDKLVVDGENGVFISTIFRRFFLGLKYVNAFREHCTKHGYADGAAVTEPTKDHVDHLVASIARHWKKEAIGKTTHHGISLDEALHGSQLGHPSCLDDDNDEEASSPLYDDHELKQSQQASWAQRWATISPTVQGRLVQID</sequence>
<dbReference type="InterPro" id="IPR008334">
    <property type="entry name" value="5'-Nucleotdase_C"/>
</dbReference>
<dbReference type="OMA" id="WLATINS"/>
<evidence type="ECO:0000313" key="6">
    <source>
        <dbReference type="EMBL" id="SAM04481.1"/>
    </source>
</evidence>
<dbReference type="GO" id="GO:0000166">
    <property type="term" value="F:nucleotide binding"/>
    <property type="evidence" value="ECO:0007669"/>
    <property type="project" value="UniProtKB-KW"/>
</dbReference>
<dbReference type="InterPro" id="IPR004843">
    <property type="entry name" value="Calcineurin-like_PHP"/>
</dbReference>
<dbReference type="Pfam" id="PF00149">
    <property type="entry name" value="Metallophos"/>
    <property type="match status" value="1"/>
</dbReference>
<organism evidence="6">
    <name type="scientific">Absidia glauca</name>
    <name type="common">Pin mould</name>
    <dbReference type="NCBI Taxonomy" id="4829"/>
    <lineage>
        <taxon>Eukaryota</taxon>
        <taxon>Fungi</taxon>
        <taxon>Fungi incertae sedis</taxon>
        <taxon>Mucoromycota</taxon>
        <taxon>Mucoromycotina</taxon>
        <taxon>Mucoromycetes</taxon>
        <taxon>Mucorales</taxon>
        <taxon>Cunninghamellaceae</taxon>
        <taxon>Absidia</taxon>
    </lineage>
</organism>
<protein>
    <recommendedName>
        <fullName evidence="8">5'-Nucleotidase C-terminal domain-containing protein</fullName>
    </recommendedName>
</protein>
<dbReference type="InterPro" id="IPR029052">
    <property type="entry name" value="Metallo-depent_PP-like"/>
</dbReference>
<reference evidence="6" key="1">
    <citation type="submission" date="2016-04" db="EMBL/GenBank/DDBJ databases">
        <authorList>
            <person name="Evans L.H."/>
            <person name="Alamgir A."/>
            <person name="Owens N."/>
            <person name="Weber N.D."/>
            <person name="Virtaneva K."/>
            <person name="Barbian K."/>
            <person name="Babar A."/>
            <person name="Rosenke K."/>
        </authorList>
    </citation>
    <scope>NUCLEOTIDE SEQUENCE [LARGE SCALE GENOMIC DNA]</scope>
    <source>
        <strain evidence="6">CBS 101.48</strain>
    </source>
</reference>
<dbReference type="GO" id="GO:0009166">
    <property type="term" value="P:nucleotide catabolic process"/>
    <property type="evidence" value="ECO:0007669"/>
    <property type="project" value="InterPro"/>
</dbReference>
<evidence type="ECO:0000313" key="7">
    <source>
        <dbReference type="Proteomes" id="UP000078561"/>
    </source>
</evidence>
<evidence type="ECO:0000256" key="3">
    <source>
        <dbReference type="RuleBase" id="RU362119"/>
    </source>
</evidence>
<accession>A0A163K0T5</accession>
<dbReference type="PANTHER" id="PTHR11575">
    <property type="entry name" value="5'-NUCLEOTIDASE-RELATED"/>
    <property type="match status" value="1"/>
</dbReference>
<dbReference type="PRINTS" id="PR01607">
    <property type="entry name" value="APYRASEFAMLY"/>
</dbReference>
<dbReference type="SUPFAM" id="SSF55816">
    <property type="entry name" value="5'-nucleotidase (syn. UDP-sugar hydrolase), C-terminal domain"/>
    <property type="match status" value="1"/>
</dbReference>
<feature type="domain" description="Calcineurin-like phosphoesterase" evidence="4">
    <location>
        <begin position="9"/>
        <end position="213"/>
    </location>
</feature>
<dbReference type="Pfam" id="PF02872">
    <property type="entry name" value="5_nucleotid_C"/>
    <property type="match status" value="1"/>
</dbReference>
<dbReference type="Gene3D" id="3.90.780.10">
    <property type="entry name" value="5'-Nucleotidase, C-terminal domain"/>
    <property type="match status" value="1"/>
</dbReference>
<dbReference type="Proteomes" id="UP000078561">
    <property type="component" value="Unassembled WGS sequence"/>
</dbReference>
<dbReference type="SUPFAM" id="SSF56300">
    <property type="entry name" value="Metallo-dependent phosphatases"/>
    <property type="match status" value="1"/>
</dbReference>
<keyword evidence="3" id="KW-0547">Nucleotide-binding</keyword>
<evidence type="ECO:0000256" key="2">
    <source>
        <dbReference type="ARBA" id="ARBA00022729"/>
    </source>
</evidence>
<dbReference type="InParanoid" id="A0A163K0T5"/>
<feature type="domain" description="5'-Nucleotidase C-terminal" evidence="5">
    <location>
        <begin position="321"/>
        <end position="490"/>
    </location>
</feature>
<keyword evidence="2" id="KW-0732">Signal</keyword>
<dbReference type="InterPro" id="IPR036907">
    <property type="entry name" value="5'-Nucleotdase_C_sf"/>
</dbReference>
<dbReference type="PANTHER" id="PTHR11575:SF48">
    <property type="entry name" value="5'-NUCLEOTIDASE"/>
    <property type="match status" value="1"/>
</dbReference>
<dbReference type="OrthoDB" id="10252235at2759"/>
<dbReference type="STRING" id="4829.A0A163K0T5"/>